<evidence type="ECO:0000313" key="2">
    <source>
        <dbReference type="EMBL" id="KAG7527239.1"/>
    </source>
</evidence>
<feature type="compositionally biased region" description="Polar residues" evidence="1">
    <location>
        <begin position="285"/>
        <end position="295"/>
    </location>
</feature>
<dbReference type="EMBL" id="JABELV010000386">
    <property type="protein sequence ID" value="KAG7527239.1"/>
    <property type="molecule type" value="Genomic_DNA"/>
</dbReference>
<evidence type="ECO:0000256" key="1">
    <source>
        <dbReference type="SAM" id="MobiDB-lite"/>
    </source>
</evidence>
<keyword evidence="3" id="KW-1185">Reference proteome</keyword>
<accession>A0A8K0JDH5</accession>
<comment type="caution">
    <text evidence="2">The sequence shown here is derived from an EMBL/GenBank/DDBJ whole genome shotgun (WGS) entry which is preliminary data.</text>
</comment>
<feature type="region of interest" description="Disordered" evidence="1">
    <location>
        <begin position="1"/>
        <end position="85"/>
    </location>
</feature>
<proteinExistence type="predicted"/>
<sequence length="493" mass="55060">MERDNNSNLGGVMDTSSRAGSVLNSIGSVLATERSHGPSSKRSDDSESLASEHGSPTVPGAGPASDDDSTSSAAAKAMVGGQNLQTESEIPTDWYNLEKKIQLPFSYVRPFRAPEGCEKHVEYGFMTLFRPISHPIRNRELYVYFDVKPFIFAEQESQAKKDGVPIDQSLLLQRFRSDLDDEAGLEILEHLVDDWEPYRLGPARMKALSDAFALHWNGLFSKLRNASIETTESSVESSPPGASNEEADSSSICSVDSVRTVMTYRPYSSPAERHAEDGNGKHVISPSQSSRLSVGTLTDADESVASSEEGILRILSADRDGEPVYEPARDDELWNRLKVDLKKRLGLQNLPPNWWKSHETFELGRVPPPARLFEGGKRFAGQGYITFYWLGTSPWSPELSVPYSVMIYLDPKHFRCRAQMELAAKYGIPEDCCLSLGGNGAHTTRELLNRIRNHWKASWDGWELDFATRESLWSAFLLHWHDLEQTLSREGSE</sequence>
<dbReference type="Proteomes" id="UP000812966">
    <property type="component" value="Unassembled WGS sequence"/>
</dbReference>
<organism evidence="2 3">
    <name type="scientific">Filobasidium floriforme</name>
    <dbReference type="NCBI Taxonomy" id="5210"/>
    <lineage>
        <taxon>Eukaryota</taxon>
        <taxon>Fungi</taxon>
        <taxon>Dikarya</taxon>
        <taxon>Basidiomycota</taxon>
        <taxon>Agaricomycotina</taxon>
        <taxon>Tremellomycetes</taxon>
        <taxon>Filobasidiales</taxon>
        <taxon>Filobasidiaceae</taxon>
        <taxon>Filobasidium</taxon>
    </lineage>
</organism>
<dbReference type="AlphaFoldDB" id="A0A8K0JDH5"/>
<reference evidence="2" key="1">
    <citation type="submission" date="2020-04" db="EMBL/GenBank/DDBJ databases">
        <title>Analysis of mating type loci in Filobasidium floriforme.</title>
        <authorList>
            <person name="Nowrousian M."/>
        </authorList>
    </citation>
    <scope>NUCLEOTIDE SEQUENCE</scope>
    <source>
        <strain evidence="2">CBS 6242</strain>
    </source>
</reference>
<evidence type="ECO:0000313" key="3">
    <source>
        <dbReference type="Proteomes" id="UP000812966"/>
    </source>
</evidence>
<feature type="region of interest" description="Disordered" evidence="1">
    <location>
        <begin position="269"/>
        <end position="295"/>
    </location>
</feature>
<gene>
    <name evidence="2" type="ORF">FFLO_07134</name>
</gene>
<feature type="region of interest" description="Disordered" evidence="1">
    <location>
        <begin position="231"/>
        <end position="252"/>
    </location>
</feature>
<protein>
    <submittedName>
        <fullName evidence="2">Uncharacterized protein</fullName>
    </submittedName>
</protein>
<name>A0A8K0JDH5_9TREE</name>
<feature type="compositionally biased region" description="Polar residues" evidence="1">
    <location>
        <begin position="1"/>
        <end position="27"/>
    </location>
</feature>
<feature type="compositionally biased region" description="Basic and acidic residues" evidence="1">
    <location>
        <begin position="33"/>
        <end position="45"/>
    </location>
</feature>
<feature type="compositionally biased region" description="Basic and acidic residues" evidence="1">
    <location>
        <begin position="271"/>
        <end position="280"/>
    </location>
</feature>